<evidence type="ECO:0000259" key="1">
    <source>
        <dbReference type="PROSITE" id="PS51819"/>
    </source>
</evidence>
<gene>
    <name evidence="2" type="ORF">DB30_05420</name>
</gene>
<organism evidence="2 3">
    <name type="scientific">Enhygromyxa salina</name>
    <dbReference type="NCBI Taxonomy" id="215803"/>
    <lineage>
        <taxon>Bacteria</taxon>
        <taxon>Pseudomonadati</taxon>
        <taxon>Myxococcota</taxon>
        <taxon>Polyangia</taxon>
        <taxon>Nannocystales</taxon>
        <taxon>Nannocystaceae</taxon>
        <taxon>Enhygromyxa</taxon>
    </lineage>
</organism>
<dbReference type="InterPro" id="IPR037523">
    <property type="entry name" value="VOC_core"/>
</dbReference>
<dbReference type="GO" id="GO:0051213">
    <property type="term" value="F:dioxygenase activity"/>
    <property type="evidence" value="ECO:0007669"/>
    <property type="project" value="UniProtKB-KW"/>
</dbReference>
<evidence type="ECO:0000313" key="2">
    <source>
        <dbReference type="EMBL" id="KIG15672.1"/>
    </source>
</evidence>
<dbReference type="RefSeq" id="WP_052551291.1">
    <property type="nucleotide sequence ID" value="NZ_JMCC02000049.1"/>
</dbReference>
<sequence>MNPTKLFPLVVTEALAETKAYYVEKLGCEVVADMDNYLQVRFGADASAPELAFMSPQQGPMGGLSKPFGGDGLIVSVPTESADAKFRAVKQAKATIAAEPSDKPWGWRSFMVTDPSGVTLDFFHVIEQAAAADATG</sequence>
<keyword evidence="2" id="KW-0223">Dioxygenase</keyword>
<comment type="caution">
    <text evidence="2">The sequence shown here is derived from an EMBL/GenBank/DDBJ whole genome shotgun (WGS) entry which is preliminary data.</text>
</comment>
<proteinExistence type="predicted"/>
<dbReference type="AlphaFoldDB" id="A0A0C2D6K6"/>
<dbReference type="Gene3D" id="3.30.720.110">
    <property type="match status" value="1"/>
</dbReference>
<dbReference type="Proteomes" id="UP000031599">
    <property type="component" value="Unassembled WGS sequence"/>
</dbReference>
<dbReference type="Gene3D" id="3.30.720.120">
    <property type="match status" value="1"/>
</dbReference>
<evidence type="ECO:0000313" key="3">
    <source>
        <dbReference type="Proteomes" id="UP000031599"/>
    </source>
</evidence>
<protein>
    <submittedName>
        <fullName evidence="2">Glyoxalase/bleomycin resistance protein/dioxygenase</fullName>
    </submittedName>
</protein>
<accession>A0A0C2D6K6</accession>
<name>A0A0C2D6K6_9BACT</name>
<dbReference type="SUPFAM" id="SSF54593">
    <property type="entry name" value="Glyoxalase/Bleomycin resistance protein/Dihydroxybiphenyl dioxygenase"/>
    <property type="match status" value="1"/>
</dbReference>
<dbReference type="EMBL" id="JMCC02000049">
    <property type="protein sequence ID" value="KIG15672.1"/>
    <property type="molecule type" value="Genomic_DNA"/>
</dbReference>
<keyword evidence="2" id="KW-0560">Oxidoreductase</keyword>
<feature type="domain" description="VOC" evidence="1">
    <location>
        <begin position="4"/>
        <end position="125"/>
    </location>
</feature>
<dbReference type="InterPro" id="IPR029068">
    <property type="entry name" value="Glyas_Bleomycin-R_OHBP_Dase"/>
</dbReference>
<dbReference type="InterPro" id="IPR004360">
    <property type="entry name" value="Glyas_Fos-R_dOase_dom"/>
</dbReference>
<dbReference type="PROSITE" id="PS51819">
    <property type="entry name" value="VOC"/>
    <property type="match status" value="1"/>
</dbReference>
<dbReference type="Pfam" id="PF00903">
    <property type="entry name" value="Glyoxalase"/>
    <property type="match status" value="1"/>
</dbReference>
<reference evidence="2 3" key="1">
    <citation type="submission" date="2014-12" db="EMBL/GenBank/DDBJ databases">
        <title>Genome assembly of Enhygromyxa salina DSM 15201.</title>
        <authorList>
            <person name="Sharma G."/>
            <person name="Subramanian S."/>
        </authorList>
    </citation>
    <scope>NUCLEOTIDE SEQUENCE [LARGE SCALE GENOMIC DNA]</scope>
    <source>
        <strain evidence="2 3">DSM 15201</strain>
    </source>
</reference>